<accession>A0AAQ4DRW9</accession>
<name>A0AAQ4DRW9_AMBAM</name>
<evidence type="ECO:0000313" key="2">
    <source>
        <dbReference type="Proteomes" id="UP001321473"/>
    </source>
</evidence>
<keyword evidence="2" id="KW-1185">Reference proteome</keyword>
<organism evidence="1 2">
    <name type="scientific">Amblyomma americanum</name>
    <name type="common">Lone star tick</name>
    <dbReference type="NCBI Taxonomy" id="6943"/>
    <lineage>
        <taxon>Eukaryota</taxon>
        <taxon>Metazoa</taxon>
        <taxon>Ecdysozoa</taxon>
        <taxon>Arthropoda</taxon>
        <taxon>Chelicerata</taxon>
        <taxon>Arachnida</taxon>
        <taxon>Acari</taxon>
        <taxon>Parasitiformes</taxon>
        <taxon>Ixodida</taxon>
        <taxon>Ixodoidea</taxon>
        <taxon>Ixodidae</taxon>
        <taxon>Amblyomminae</taxon>
        <taxon>Amblyomma</taxon>
    </lineage>
</organism>
<evidence type="ECO:0000313" key="1">
    <source>
        <dbReference type="EMBL" id="KAK8765209.1"/>
    </source>
</evidence>
<protein>
    <submittedName>
        <fullName evidence="1">Uncharacterized protein</fullName>
    </submittedName>
</protein>
<comment type="caution">
    <text evidence="1">The sequence shown here is derived from an EMBL/GenBank/DDBJ whole genome shotgun (WGS) entry which is preliminary data.</text>
</comment>
<proteinExistence type="predicted"/>
<dbReference type="Proteomes" id="UP001321473">
    <property type="component" value="Unassembled WGS sequence"/>
</dbReference>
<dbReference type="AlphaFoldDB" id="A0AAQ4DRW9"/>
<reference evidence="1 2" key="1">
    <citation type="journal article" date="2023" name="Arcadia Sci">
        <title>De novo assembly of a long-read Amblyomma americanum tick genome.</title>
        <authorList>
            <person name="Chou S."/>
            <person name="Poskanzer K.E."/>
            <person name="Rollins M."/>
            <person name="Thuy-Boun P.S."/>
        </authorList>
    </citation>
    <scope>NUCLEOTIDE SEQUENCE [LARGE SCALE GENOMIC DNA]</scope>
    <source>
        <strain evidence="1">F_SG_1</strain>
        <tissue evidence="1">Salivary glands</tissue>
    </source>
</reference>
<gene>
    <name evidence="1" type="ORF">V5799_032181</name>
</gene>
<sequence>MLSGVNSTPRTAAAGVELLATTPQNGLQLVRVLQRHRVFTLNRLLAMPCKSEAPAHDYNAENTGQHQALVVIPMDDAYGKGDYNTLLVYDNADLGLRCLATDAILYAAHHLPPPGVPVTKAKEVLAEAGNFLEVQRDPRPSFCKGASSSHTQRR</sequence>
<dbReference type="EMBL" id="JARKHS020027622">
    <property type="protein sequence ID" value="KAK8765209.1"/>
    <property type="molecule type" value="Genomic_DNA"/>
</dbReference>